<gene>
    <name evidence="8" type="ORF">GFB49_11615</name>
</gene>
<keyword evidence="3" id="KW-0645">Protease</keyword>
<dbReference type="InterPro" id="IPR024455">
    <property type="entry name" value="Phage_capsid"/>
</dbReference>
<dbReference type="SUPFAM" id="SSF56563">
    <property type="entry name" value="Major capsid protein gp5"/>
    <property type="match status" value="1"/>
</dbReference>
<dbReference type="Pfam" id="PF05065">
    <property type="entry name" value="Phage_capsid"/>
    <property type="match status" value="1"/>
</dbReference>
<dbReference type="GO" id="GO:0006508">
    <property type="term" value="P:proteolysis"/>
    <property type="evidence" value="ECO:0007669"/>
    <property type="project" value="UniProtKB-KW"/>
</dbReference>
<proteinExistence type="predicted"/>
<evidence type="ECO:0000256" key="1">
    <source>
        <dbReference type="ARBA" id="ARBA00004328"/>
    </source>
</evidence>
<comment type="subcellular location">
    <subcellularLocation>
        <location evidence="1">Virion</location>
    </subcellularLocation>
</comment>
<protein>
    <submittedName>
        <fullName evidence="8">Phage major capsid protein</fullName>
    </submittedName>
</protein>
<dbReference type="InterPro" id="IPR054612">
    <property type="entry name" value="Phage_capsid-like_C"/>
</dbReference>
<feature type="domain" description="Phage capsid-like C-terminal" evidence="7">
    <location>
        <begin position="406"/>
        <end position="671"/>
    </location>
</feature>
<accession>A0A843YI40</accession>
<feature type="region of interest" description="Disordered" evidence="5">
    <location>
        <begin position="230"/>
        <end position="274"/>
    </location>
</feature>
<evidence type="ECO:0000259" key="6">
    <source>
        <dbReference type="Pfam" id="PF04586"/>
    </source>
</evidence>
<dbReference type="Proteomes" id="UP000444174">
    <property type="component" value="Unassembled WGS sequence"/>
</dbReference>
<feature type="compositionally biased region" description="Low complexity" evidence="5">
    <location>
        <begin position="247"/>
        <end position="259"/>
    </location>
</feature>
<keyword evidence="2" id="KW-1188">Viral release from host cell</keyword>
<evidence type="ECO:0000256" key="4">
    <source>
        <dbReference type="ARBA" id="ARBA00022801"/>
    </source>
</evidence>
<evidence type="ECO:0000259" key="7">
    <source>
        <dbReference type="Pfam" id="PF05065"/>
    </source>
</evidence>
<evidence type="ECO:0000313" key="8">
    <source>
        <dbReference type="EMBL" id="MQQ09104.1"/>
    </source>
</evidence>
<dbReference type="InterPro" id="IPR054613">
    <property type="entry name" value="Peptidase_S78_dom"/>
</dbReference>
<name>A0A843YI40_9RHOB</name>
<evidence type="ECO:0000256" key="3">
    <source>
        <dbReference type="ARBA" id="ARBA00022670"/>
    </source>
</evidence>
<reference evidence="8 9" key="1">
    <citation type="submission" date="2019-10" db="EMBL/GenBank/DDBJ databases">
        <title>Epibacterium sp. nov., isolated from seawater.</title>
        <authorList>
            <person name="Zhang X."/>
            <person name="Li N."/>
        </authorList>
    </citation>
    <scope>NUCLEOTIDE SEQUENCE [LARGE SCALE GENOMIC DNA]</scope>
    <source>
        <strain evidence="8 9">SM1979</strain>
    </source>
</reference>
<evidence type="ECO:0000256" key="2">
    <source>
        <dbReference type="ARBA" id="ARBA00022612"/>
    </source>
</evidence>
<dbReference type="Pfam" id="PF04586">
    <property type="entry name" value="Peptidase_S78"/>
    <property type="match status" value="1"/>
</dbReference>
<dbReference type="NCBIfam" id="TIGR01554">
    <property type="entry name" value="major_cap_HK97"/>
    <property type="match status" value="1"/>
</dbReference>
<keyword evidence="9" id="KW-1185">Reference proteome</keyword>
<comment type="caution">
    <text evidence="8">The sequence shown here is derived from an EMBL/GenBank/DDBJ whole genome shotgun (WGS) entry which is preliminary data.</text>
</comment>
<keyword evidence="4" id="KW-0378">Hydrolase</keyword>
<dbReference type="EMBL" id="WIBF01000006">
    <property type="protein sequence ID" value="MQQ09104.1"/>
    <property type="molecule type" value="Genomic_DNA"/>
</dbReference>
<evidence type="ECO:0000313" key="9">
    <source>
        <dbReference type="Proteomes" id="UP000444174"/>
    </source>
</evidence>
<dbReference type="AlphaFoldDB" id="A0A843YI40"/>
<feature type="domain" description="Prohead serine protease" evidence="6">
    <location>
        <begin position="145"/>
        <end position="208"/>
    </location>
</feature>
<dbReference type="GO" id="GO:0008233">
    <property type="term" value="F:peptidase activity"/>
    <property type="evidence" value="ECO:0007669"/>
    <property type="project" value="UniProtKB-KW"/>
</dbReference>
<sequence length="673" mass="72745">MCWMNAQQKWPRSKSAACRCLNGLGCWMRARRAITTHHKRSDSMSLKIPAFAHRMGEITGAPDGAPSDSREVEISFSSETPYKRYNFEREESFLEVLGHGESEVDLTRLNSGAAPLLKDHKPVLDAKIGVVVRAWLEGARGKALVRFSKSPAAEDVLARVRDGDITCVSVGYAITHAERMPEQDGHPVVRVTRWVPKEISFVAIPADPTVGYGRADQNAAATIIITEKEAEMPNTATTETRDDNQTPATPAVAAAPDAPQQRSEPGVADALTAERRRSSEIIAIGERFNMATETVRNALDKGTSVGSFREIVMDQITETNTAERNASQNHIGLNQQEIRDFSLMNLVRYMANPSDANERAAGMEIEAARTAANEKGANTEFTLPTDILFDRSFATRAQNVGTPAAGGNLVATNLMAGSFIDTLKDAMPLAGAGAVVLPGLVGDVDIPKQTGDVTEYWLGEDEDGTDSEITVGTVSLSPHTVGFGTPITRKMMKQGTPGIETLVRNSIIYTAARAIERAAVPGHASPNAPTSVRSQIVASATDWSTTDEITRRELVGMKTAVKSANAMGSNPKWLMNSVSYGGLEEQLDGNGNPLFFRNTDKLLQYGVNESNVLADFEVFFGVWSNLVIGMWSGLDLSIDKAAKAASGGIVLRAFQDVDFALRHIESFKMGKNA</sequence>
<organism evidence="8 9">
    <name type="scientific">Tritonibacter litoralis</name>
    <dbReference type="NCBI Taxonomy" id="2662264"/>
    <lineage>
        <taxon>Bacteria</taxon>
        <taxon>Pseudomonadati</taxon>
        <taxon>Pseudomonadota</taxon>
        <taxon>Alphaproteobacteria</taxon>
        <taxon>Rhodobacterales</taxon>
        <taxon>Paracoccaceae</taxon>
        <taxon>Tritonibacter</taxon>
    </lineage>
</organism>
<evidence type="ECO:0000256" key="5">
    <source>
        <dbReference type="SAM" id="MobiDB-lite"/>
    </source>
</evidence>